<keyword evidence="2" id="KW-1185">Reference proteome</keyword>
<dbReference type="AlphaFoldDB" id="A0A9J5YJU3"/>
<gene>
    <name evidence="1" type="ORF">H5410_031663</name>
</gene>
<accession>A0A9J5YJU3</accession>
<evidence type="ECO:0000313" key="2">
    <source>
        <dbReference type="Proteomes" id="UP000824120"/>
    </source>
</evidence>
<sequence>MKKTIGFVPIFYIKQRRTNNYPYQDTELDSTKRFFLSHNLSYPFHCCTEGNGIRTHDIIFLYVDLANKCLKPLDHISKLLIKMELYVLGLAVCLKEGLSDPINYVSCSALAYVLFLYERDSIQIFHSLGEAFCSMNTTPLNDKLTSSRHRLGRTQGQANP</sequence>
<comment type="caution">
    <text evidence="1">The sequence shown here is derived from an EMBL/GenBank/DDBJ whole genome shotgun (WGS) entry which is preliminary data.</text>
</comment>
<proteinExistence type="predicted"/>
<dbReference type="OrthoDB" id="1319474at2759"/>
<dbReference type="Proteomes" id="UP000824120">
    <property type="component" value="Chromosome 6"/>
</dbReference>
<evidence type="ECO:0000313" key="1">
    <source>
        <dbReference type="EMBL" id="KAG5600293.1"/>
    </source>
</evidence>
<dbReference type="EMBL" id="JACXVP010000006">
    <property type="protein sequence ID" value="KAG5600293.1"/>
    <property type="molecule type" value="Genomic_DNA"/>
</dbReference>
<reference evidence="1 2" key="1">
    <citation type="submission" date="2020-09" db="EMBL/GenBank/DDBJ databases">
        <title>De no assembly of potato wild relative species, Solanum commersonii.</title>
        <authorList>
            <person name="Cho K."/>
        </authorList>
    </citation>
    <scope>NUCLEOTIDE SEQUENCE [LARGE SCALE GENOMIC DNA]</scope>
    <source>
        <strain evidence="1">LZ3.2</strain>
        <tissue evidence="1">Leaf</tissue>
    </source>
</reference>
<protein>
    <submittedName>
        <fullName evidence="1">Uncharacterized protein</fullName>
    </submittedName>
</protein>
<name>A0A9J5YJU3_SOLCO</name>
<organism evidence="1 2">
    <name type="scientific">Solanum commersonii</name>
    <name type="common">Commerson's wild potato</name>
    <name type="synonym">Commerson's nightshade</name>
    <dbReference type="NCBI Taxonomy" id="4109"/>
    <lineage>
        <taxon>Eukaryota</taxon>
        <taxon>Viridiplantae</taxon>
        <taxon>Streptophyta</taxon>
        <taxon>Embryophyta</taxon>
        <taxon>Tracheophyta</taxon>
        <taxon>Spermatophyta</taxon>
        <taxon>Magnoliopsida</taxon>
        <taxon>eudicotyledons</taxon>
        <taxon>Gunneridae</taxon>
        <taxon>Pentapetalae</taxon>
        <taxon>asterids</taxon>
        <taxon>lamiids</taxon>
        <taxon>Solanales</taxon>
        <taxon>Solanaceae</taxon>
        <taxon>Solanoideae</taxon>
        <taxon>Solaneae</taxon>
        <taxon>Solanum</taxon>
    </lineage>
</organism>